<dbReference type="Pfam" id="PF23023">
    <property type="entry name" value="Anti-Pycsar_Apyc1"/>
    <property type="match status" value="1"/>
</dbReference>
<dbReference type="InterPro" id="IPR001279">
    <property type="entry name" value="Metallo-B-lactamas"/>
</dbReference>
<keyword evidence="6 8" id="KW-0378">Hydrolase</keyword>
<evidence type="ECO:0000256" key="3">
    <source>
        <dbReference type="ARBA" id="ARBA00022722"/>
    </source>
</evidence>
<dbReference type="CDD" id="cd07717">
    <property type="entry name" value="RNaseZ_ZiPD-like_MBL-fold"/>
    <property type="match status" value="1"/>
</dbReference>
<evidence type="ECO:0000256" key="4">
    <source>
        <dbReference type="ARBA" id="ARBA00022723"/>
    </source>
</evidence>
<feature type="binding site" evidence="8">
    <location>
        <position position="65"/>
    </location>
    <ligand>
        <name>Zn(2+)</name>
        <dbReference type="ChEBI" id="CHEBI:29105"/>
        <label>2</label>
        <note>catalytic</note>
    </ligand>
</feature>
<evidence type="ECO:0000256" key="1">
    <source>
        <dbReference type="ARBA" id="ARBA00011738"/>
    </source>
</evidence>
<dbReference type="AlphaFoldDB" id="F6D3D0"/>
<dbReference type="PANTHER" id="PTHR46018">
    <property type="entry name" value="ZINC PHOSPHODIESTERASE ELAC PROTEIN 1"/>
    <property type="match status" value="1"/>
</dbReference>
<dbReference type="OrthoDB" id="85118at2157"/>
<dbReference type="InterPro" id="IPR013471">
    <property type="entry name" value="RNase_Z/BN"/>
</dbReference>
<dbReference type="GO" id="GO:0042781">
    <property type="term" value="F:3'-tRNA processing endoribonuclease activity"/>
    <property type="evidence" value="ECO:0007669"/>
    <property type="project" value="UniProtKB-UniRule"/>
</dbReference>
<proteinExistence type="inferred from homology"/>
<protein>
    <recommendedName>
        <fullName evidence="8">Ribonuclease Z</fullName>
        <shortName evidence="8">RNase Z</shortName>
        <ecNumber evidence="8">3.1.26.11</ecNumber>
    </recommendedName>
    <alternativeName>
        <fullName evidence="8">tRNA 3 endonuclease</fullName>
    </alternativeName>
    <alternativeName>
        <fullName evidence="8">tRNase Z</fullName>
    </alternativeName>
</protein>
<evidence type="ECO:0000313" key="10">
    <source>
        <dbReference type="EMBL" id="AEG18722.1"/>
    </source>
</evidence>
<evidence type="ECO:0000259" key="9">
    <source>
        <dbReference type="Pfam" id="PF12706"/>
    </source>
</evidence>
<dbReference type="RefSeq" id="WP_013826221.1">
    <property type="nucleotide sequence ID" value="NC_015574.1"/>
</dbReference>
<keyword evidence="2 8" id="KW-0819">tRNA processing</keyword>
<dbReference type="eggNOG" id="arCOG00501">
    <property type="taxonomic scope" value="Archaea"/>
</dbReference>
<dbReference type="EC" id="3.1.26.11" evidence="8"/>
<dbReference type="GO" id="GO:0008270">
    <property type="term" value="F:zinc ion binding"/>
    <property type="evidence" value="ECO:0007669"/>
    <property type="project" value="UniProtKB-UniRule"/>
</dbReference>
<comment type="catalytic activity">
    <reaction evidence="8">
        <text>Endonucleolytic cleavage of RNA, removing extra 3' nucleotides from tRNA precursor, generating 3' termini of tRNAs. A 3'-hydroxy group is left at the tRNA terminus and a 5'-phosphoryl group is left at the trailer molecule.</text>
        <dbReference type="EC" id="3.1.26.11"/>
    </reaction>
</comment>
<dbReference type="SUPFAM" id="SSF56281">
    <property type="entry name" value="Metallo-hydrolase/oxidoreductase"/>
    <property type="match status" value="1"/>
</dbReference>
<dbReference type="STRING" id="868131.MSWAN_1711"/>
<keyword evidence="7 8" id="KW-0862">Zinc</keyword>
<comment type="similarity">
    <text evidence="8">Belongs to the RNase Z family.</text>
</comment>
<dbReference type="NCBIfam" id="TIGR02651">
    <property type="entry name" value="RNase_Z"/>
    <property type="match status" value="1"/>
</dbReference>
<feature type="domain" description="Metallo-beta-lactamase" evidence="9">
    <location>
        <begin position="236"/>
        <end position="305"/>
    </location>
</feature>
<dbReference type="Proteomes" id="UP000009231">
    <property type="component" value="Chromosome"/>
</dbReference>
<dbReference type="HOGENOM" id="CLU_031317_2_1_2"/>
<name>F6D3D0_METPW</name>
<feature type="binding site" evidence="8">
    <location>
        <position position="177"/>
    </location>
    <ligand>
        <name>Zn(2+)</name>
        <dbReference type="ChEBI" id="CHEBI:29105"/>
        <label>1</label>
        <note>catalytic</note>
    </ligand>
</feature>
<keyword evidence="5 8" id="KW-0255">Endonuclease</keyword>
<evidence type="ECO:0000256" key="2">
    <source>
        <dbReference type="ARBA" id="ARBA00022694"/>
    </source>
</evidence>
<reference evidence="10 11" key="1">
    <citation type="journal article" date="2014" name="Int. J. Syst. Evol. Microbiol.">
        <title>Methanobacterium paludis sp. nov. and a novel strain of Methanobacterium lacus isolated from northern peatlands.</title>
        <authorList>
            <person name="Cadillo-Quiroz H."/>
            <person name="Brauer S.L."/>
            <person name="Goodson N."/>
            <person name="Yavitt J.B."/>
            <person name="Zinder S.H."/>
        </authorList>
    </citation>
    <scope>NUCLEOTIDE SEQUENCE [LARGE SCALE GENOMIC DNA]</scope>
    <source>
        <strain evidence="11">DSM 25820 / JCM 18151 / SWAN1</strain>
    </source>
</reference>
<comment type="subunit">
    <text evidence="1 8">Homodimer.</text>
</comment>
<dbReference type="PANTHER" id="PTHR46018:SF2">
    <property type="entry name" value="ZINC PHOSPHODIESTERASE ELAC PROTEIN 1"/>
    <property type="match status" value="1"/>
</dbReference>
<feature type="binding site" evidence="8">
    <location>
        <position position="64"/>
    </location>
    <ligand>
        <name>Zn(2+)</name>
        <dbReference type="ChEBI" id="CHEBI:29105"/>
        <label>2</label>
        <note>catalytic</note>
    </ligand>
</feature>
<dbReference type="HAMAP" id="MF_01818">
    <property type="entry name" value="RNase_Z_BN"/>
    <property type="match status" value="1"/>
</dbReference>
<dbReference type="GeneID" id="32173611"/>
<feature type="binding site" evidence="8">
    <location>
        <position position="304"/>
    </location>
    <ligand>
        <name>Zn(2+)</name>
        <dbReference type="ChEBI" id="CHEBI:29105"/>
        <label>2</label>
        <note>catalytic</note>
    </ligand>
</feature>
<dbReference type="EMBL" id="CP002772">
    <property type="protein sequence ID" value="AEG18722.1"/>
    <property type="molecule type" value="Genomic_DNA"/>
</dbReference>
<keyword evidence="4 8" id="KW-0479">Metal-binding</keyword>
<keyword evidence="3 8" id="KW-0540">Nuclease</keyword>
<accession>F6D3D0</accession>
<evidence type="ECO:0000256" key="8">
    <source>
        <dbReference type="HAMAP-Rule" id="MF_01818"/>
    </source>
</evidence>
<sequence length="342" mass="38217">MELIFLGTSSAIPTNHRNHSAIAMKSFGEIMLFDCGEGTQRQMSRARLSPMKVDKIFITHFHGDHFLGVPGMVQSMAFRGRKEPLHIFGPEGLSKIVEKIKGLGYFSMSFEICVHEIPDGTPEGYDGSVDRSIEDDRSIKADETELNEKEGLNEGLFHEIKILEEEDYIVTCCKVEHSVPNLAYCITEKRAPKFIKEKALKLGVKPGPDFGKLQQGIPVKVGNRIIKPHEVLGSERQGRKIVYSGDTRPCDQMIKFAEDATVLIHESTFDSQNENKAYETGHSTAAKAAEIANKANVKKLIVTHISTRYKETSTLEKEAIDIFENSVLAEDLMSIEVERSDS</sequence>
<evidence type="ECO:0000313" key="11">
    <source>
        <dbReference type="Proteomes" id="UP000009231"/>
    </source>
</evidence>
<gene>
    <name evidence="8" type="primary">rnz</name>
    <name evidence="10" type="ordered locus">MSWAN_1711</name>
</gene>
<evidence type="ECO:0000256" key="5">
    <source>
        <dbReference type="ARBA" id="ARBA00022759"/>
    </source>
</evidence>
<dbReference type="NCBIfam" id="NF000801">
    <property type="entry name" value="PRK00055.1-3"/>
    <property type="match status" value="1"/>
</dbReference>
<dbReference type="Pfam" id="PF12706">
    <property type="entry name" value="Lactamase_B_2"/>
    <property type="match status" value="1"/>
</dbReference>
<feature type="binding site" evidence="8">
    <location>
        <position position="62"/>
    </location>
    <ligand>
        <name>Zn(2+)</name>
        <dbReference type="ChEBI" id="CHEBI:29105"/>
        <label>1</label>
        <note>catalytic</note>
    </ligand>
</feature>
<keyword evidence="11" id="KW-1185">Reference proteome</keyword>
<evidence type="ECO:0000256" key="7">
    <source>
        <dbReference type="ARBA" id="ARBA00022833"/>
    </source>
</evidence>
<dbReference type="KEGG" id="mew:MSWAN_1711"/>
<feature type="binding site" evidence="8">
    <location>
        <position position="246"/>
    </location>
    <ligand>
        <name>Zn(2+)</name>
        <dbReference type="ChEBI" id="CHEBI:29105"/>
        <label>1</label>
        <note>catalytic</note>
    </ligand>
</feature>
<evidence type="ECO:0000256" key="6">
    <source>
        <dbReference type="ARBA" id="ARBA00022801"/>
    </source>
</evidence>
<feature type="active site" description="Proton acceptor" evidence="8">
    <location>
        <position position="64"/>
    </location>
</feature>
<comment type="function">
    <text evidence="8">Zinc phosphodiesterase, which displays some tRNA 3'-processing endonuclease activity. Probably involved in tRNA maturation, by removing a 3'-trailer from precursor tRNA.</text>
</comment>
<comment type="cofactor">
    <cofactor evidence="8">
        <name>Zn(2+)</name>
        <dbReference type="ChEBI" id="CHEBI:29105"/>
    </cofactor>
    <text evidence="8">Binds 2 Zn(2+) ions.</text>
</comment>
<organism evidence="10 11">
    <name type="scientific">Methanobacterium paludis (strain DSM 25820 / JCM 18151 / SWAN1)</name>
    <dbReference type="NCBI Taxonomy" id="868131"/>
    <lineage>
        <taxon>Archaea</taxon>
        <taxon>Methanobacteriati</taxon>
        <taxon>Methanobacteriota</taxon>
        <taxon>Methanomada group</taxon>
        <taxon>Methanobacteria</taxon>
        <taxon>Methanobacteriales</taxon>
        <taxon>Methanobacteriaceae</taxon>
        <taxon>Methanobacterium</taxon>
    </lineage>
</organism>
<feature type="binding site" evidence="8">
    <location>
        <position position="60"/>
    </location>
    <ligand>
        <name>Zn(2+)</name>
        <dbReference type="ChEBI" id="CHEBI:29105"/>
        <label>1</label>
        <note>catalytic</note>
    </ligand>
</feature>
<feature type="binding site" evidence="8">
    <location>
        <position position="246"/>
    </location>
    <ligand>
        <name>Zn(2+)</name>
        <dbReference type="ChEBI" id="CHEBI:29105"/>
        <label>2</label>
        <note>catalytic</note>
    </ligand>
</feature>
<dbReference type="Gene3D" id="3.60.15.10">
    <property type="entry name" value="Ribonuclease Z/Hydroxyacylglutathione hydrolase-like"/>
    <property type="match status" value="1"/>
</dbReference>
<dbReference type="InterPro" id="IPR036866">
    <property type="entry name" value="RibonucZ/Hydroxyglut_hydro"/>
</dbReference>